<organism evidence="1 2">
    <name type="scientific">Caulobacter rhizosphaerae</name>
    <dbReference type="NCBI Taxonomy" id="2010972"/>
    <lineage>
        <taxon>Bacteria</taxon>
        <taxon>Pseudomonadati</taxon>
        <taxon>Pseudomonadota</taxon>
        <taxon>Alphaproteobacteria</taxon>
        <taxon>Caulobacterales</taxon>
        <taxon>Caulobacteraceae</taxon>
        <taxon>Caulobacter</taxon>
    </lineage>
</organism>
<evidence type="ECO:0000313" key="2">
    <source>
        <dbReference type="Proteomes" id="UP001262754"/>
    </source>
</evidence>
<proteinExistence type="predicted"/>
<dbReference type="Proteomes" id="UP001262754">
    <property type="component" value="Unassembled WGS sequence"/>
</dbReference>
<dbReference type="SUPFAM" id="SSF82784">
    <property type="entry name" value="OsmC-like"/>
    <property type="match status" value="1"/>
</dbReference>
<dbReference type="Pfam" id="PF02566">
    <property type="entry name" value="OsmC"/>
    <property type="match status" value="1"/>
</dbReference>
<dbReference type="PANTHER" id="PTHR39624:SF2">
    <property type="entry name" value="OSMC-LIKE PROTEIN"/>
    <property type="match status" value="1"/>
</dbReference>
<protein>
    <submittedName>
        <fullName evidence="1">Redox protein</fullName>
    </submittedName>
</protein>
<dbReference type="EMBL" id="JAVDRL010000011">
    <property type="protein sequence ID" value="MDR6532919.1"/>
    <property type="molecule type" value="Genomic_DNA"/>
</dbReference>
<dbReference type="Gene3D" id="3.30.300.20">
    <property type="match status" value="1"/>
</dbReference>
<keyword evidence="2" id="KW-1185">Reference proteome</keyword>
<gene>
    <name evidence="1" type="ORF">J2800_003680</name>
</gene>
<sequence>MIVAPARPSATADDSGHGGVQILVTAGPSRFAADLGPVDGGLDIGPNPHDLVAAGLAACTTQTLRLYARRKAWALGAVHVEVTWRRDPSSQPADLFERTITLSGDLDEAQRARLMEIAEACPVHKMLVAGSRVVTSVAA</sequence>
<reference evidence="1 2" key="1">
    <citation type="submission" date="2023-07" db="EMBL/GenBank/DDBJ databases">
        <title>Sorghum-associated microbial communities from plants grown in Nebraska, USA.</title>
        <authorList>
            <person name="Schachtman D."/>
        </authorList>
    </citation>
    <scope>NUCLEOTIDE SEQUENCE [LARGE SCALE GENOMIC DNA]</scope>
    <source>
        <strain evidence="1 2">DS2154</strain>
    </source>
</reference>
<dbReference type="InterPro" id="IPR015946">
    <property type="entry name" value="KH_dom-like_a/b"/>
</dbReference>
<comment type="caution">
    <text evidence="1">The sequence shown here is derived from an EMBL/GenBank/DDBJ whole genome shotgun (WGS) entry which is preliminary data.</text>
</comment>
<dbReference type="InterPro" id="IPR003718">
    <property type="entry name" value="OsmC/Ohr_fam"/>
</dbReference>
<dbReference type="InterPro" id="IPR036102">
    <property type="entry name" value="OsmC/Ohrsf"/>
</dbReference>
<evidence type="ECO:0000313" key="1">
    <source>
        <dbReference type="EMBL" id="MDR6532919.1"/>
    </source>
</evidence>
<accession>A0ABU1N3A8</accession>
<dbReference type="PANTHER" id="PTHR39624">
    <property type="entry name" value="PROTEIN INVOLVED IN RIMO-MEDIATED BETA-METHYLTHIOLATION OF RIBOSOMAL PROTEIN S12 YCAO"/>
    <property type="match status" value="1"/>
</dbReference>
<dbReference type="RefSeq" id="WP_310033591.1">
    <property type="nucleotide sequence ID" value="NZ_JAVDRL010000011.1"/>
</dbReference>
<name>A0ABU1N3A8_9CAUL</name>